<dbReference type="Proteomes" id="UP001278766">
    <property type="component" value="Unassembled WGS sequence"/>
</dbReference>
<evidence type="ECO:0000313" key="4">
    <source>
        <dbReference type="EMBL" id="KAK3291214.1"/>
    </source>
</evidence>
<evidence type="ECO:0000313" key="5">
    <source>
        <dbReference type="Proteomes" id="UP001278766"/>
    </source>
</evidence>
<proteinExistence type="predicted"/>
<feature type="transmembrane region" description="Helical" evidence="2">
    <location>
        <begin position="196"/>
        <end position="218"/>
    </location>
</feature>
<name>A0AAE0LNK0_9PEZI</name>
<dbReference type="RefSeq" id="XP_062654728.1">
    <property type="nucleotide sequence ID" value="XM_062808256.1"/>
</dbReference>
<dbReference type="GeneID" id="87845204"/>
<keyword evidence="2" id="KW-0472">Membrane</keyword>
<dbReference type="AlphaFoldDB" id="A0AAE0LNK0"/>
<evidence type="ECO:0000259" key="3">
    <source>
        <dbReference type="Pfam" id="PF14295"/>
    </source>
</evidence>
<protein>
    <recommendedName>
        <fullName evidence="3">Apple domain-containing protein</fullName>
    </recommendedName>
</protein>
<keyword evidence="5" id="KW-1185">Reference proteome</keyword>
<dbReference type="Pfam" id="PF14295">
    <property type="entry name" value="PAN_4"/>
    <property type="match status" value="1"/>
</dbReference>
<feature type="region of interest" description="Disordered" evidence="1">
    <location>
        <begin position="230"/>
        <end position="279"/>
    </location>
</feature>
<feature type="compositionally biased region" description="Gly residues" evidence="1">
    <location>
        <begin position="230"/>
        <end position="262"/>
    </location>
</feature>
<feature type="domain" description="Apple" evidence="3">
    <location>
        <begin position="301"/>
        <end position="349"/>
    </location>
</feature>
<feature type="region of interest" description="Disordered" evidence="1">
    <location>
        <begin position="1"/>
        <end position="188"/>
    </location>
</feature>
<dbReference type="EMBL" id="JAUEPN010000010">
    <property type="protein sequence ID" value="KAK3291214.1"/>
    <property type="molecule type" value="Genomic_DNA"/>
</dbReference>
<comment type="caution">
    <text evidence="4">The sequence shown here is derived from an EMBL/GenBank/DDBJ whole genome shotgun (WGS) entry which is preliminary data.</text>
</comment>
<reference evidence="4" key="2">
    <citation type="submission" date="2023-06" db="EMBL/GenBank/DDBJ databases">
        <authorList>
            <consortium name="Lawrence Berkeley National Laboratory"/>
            <person name="Haridas S."/>
            <person name="Hensen N."/>
            <person name="Bonometti L."/>
            <person name="Westerberg I."/>
            <person name="Brannstrom I.O."/>
            <person name="Guillou S."/>
            <person name="Cros-Aarteil S."/>
            <person name="Calhoun S."/>
            <person name="Kuo A."/>
            <person name="Mondo S."/>
            <person name="Pangilinan J."/>
            <person name="Riley R."/>
            <person name="Labutti K."/>
            <person name="Andreopoulos B."/>
            <person name="Lipzen A."/>
            <person name="Chen C."/>
            <person name="Yanf M."/>
            <person name="Daum C."/>
            <person name="Ng V."/>
            <person name="Clum A."/>
            <person name="Steindorff A."/>
            <person name="Ohm R."/>
            <person name="Martin F."/>
            <person name="Silar P."/>
            <person name="Natvig D."/>
            <person name="Lalanne C."/>
            <person name="Gautier V."/>
            <person name="Ament-Velasquez S.L."/>
            <person name="Kruys A."/>
            <person name="Hutchinson M.I."/>
            <person name="Powell A.J."/>
            <person name="Barry K."/>
            <person name="Miller A.N."/>
            <person name="Grigoriev I.V."/>
            <person name="Debuchy R."/>
            <person name="Gladieux P."/>
            <person name="Thoren M.H."/>
            <person name="Johannesson H."/>
        </authorList>
    </citation>
    <scope>NUCLEOTIDE SEQUENCE</scope>
    <source>
        <strain evidence="4">CBS 168.71</strain>
    </source>
</reference>
<feature type="compositionally biased region" description="Basic and acidic residues" evidence="1">
    <location>
        <begin position="64"/>
        <end position="73"/>
    </location>
</feature>
<feature type="compositionally biased region" description="Basic residues" evidence="1">
    <location>
        <begin position="125"/>
        <end position="143"/>
    </location>
</feature>
<dbReference type="InterPro" id="IPR003609">
    <property type="entry name" value="Pan_app"/>
</dbReference>
<evidence type="ECO:0000256" key="2">
    <source>
        <dbReference type="SAM" id="Phobius"/>
    </source>
</evidence>
<evidence type="ECO:0000256" key="1">
    <source>
        <dbReference type="SAM" id="MobiDB-lite"/>
    </source>
</evidence>
<sequence length="371" mass="38307">MGKRNKKPPPRVYHDGLIPATHDTFQSYPEVVPDDYDQVKHEKSYPEVAPPQDDPDQQPHQQHHHQDPPEDQRNQQPNQPNHPSTILTPPTAHGSHHHHHGQLSSLSNNLSALPGGLSPLSAPPHHPHHPHHHHHHHHHHPHPHPPPTGLISGDLPRTSGVHSLRQAWSDPGDPEDPRGGGVALDADRPPLWRRPVLWVALVAGAVIVVLAGILGGVASGRVGTALDEGGAGSGGGGGSSEGGGSGGGSGGEGGGGGDGSDGSGFSTASVANPTCPGSGNRNYTSTAAATMPKTFRIQCGANYPGGDGALGLQSGSIDSIASCFDACARESGCVAAVFTPGDAAECWLKEFIGVIETGGDVDGMVSGVLWQ</sequence>
<feature type="compositionally biased region" description="Polar residues" evidence="1">
    <location>
        <begin position="265"/>
        <end position="279"/>
    </location>
</feature>
<keyword evidence="2" id="KW-0812">Transmembrane</keyword>
<reference evidence="4" key="1">
    <citation type="journal article" date="2023" name="Mol. Phylogenet. Evol.">
        <title>Genome-scale phylogeny and comparative genomics of the fungal order Sordariales.</title>
        <authorList>
            <person name="Hensen N."/>
            <person name="Bonometti L."/>
            <person name="Westerberg I."/>
            <person name="Brannstrom I.O."/>
            <person name="Guillou S."/>
            <person name="Cros-Aarteil S."/>
            <person name="Calhoun S."/>
            <person name="Haridas S."/>
            <person name="Kuo A."/>
            <person name="Mondo S."/>
            <person name="Pangilinan J."/>
            <person name="Riley R."/>
            <person name="LaButti K."/>
            <person name="Andreopoulos B."/>
            <person name="Lipzen A."/>
            <person name="Chen C."/>
            <person name="Yan M."/>
            <person name="Daum C."/>
            <person name="Ng V."/>
            <person name="Clum A."/>
            <person name="Steindorff A."/>
            <person name="Ohm R.A."/>
            <person name="Martin F."/>
            <person name="Silar P."/>
            <person name="Natvig D.O."/>
            <person name="Lalanne C."/>
            <person name="Gautier V."/>
            <person name="Ament-Velasquez S.L."/>
            <person name="Kruys A."/>
            <person name="Hutchinson M.I."/>
            <person name="Powell A.J."/>
            <person name="Barry K."/>
            <person name="Miller A.N."/>
            <person name="Grigoriev I.V."/>
            <person name="Debuchy R."/>
            <person name="Gladieux P."/>
            <person name="Hiltunen Thoren M."/>
            <person name="Johannesson H."/>
        </authorList>
    </citation>
    <scope>NUCLEOTIDE SEQUENCE</scope>
    <source>
        <strain evidence="4">CBS 168.71</strain>
    </source>
</reference>
<organism evidence="4 5">
    <name type="scientific">Chaetomium fimeti</name>
    <dbReference type="NCBI Taxonomy" id="1854472"/>
    <lineage>
        <taxon>Eukaryota</taxon>
        <taxon>Fungi</taxon>
        <taxon>Dikarya</taxon>
        <taxon>Ascomycota</taxon>
        <taxon>Pezizomycotina</taxon>
        <taxon>Sordariomycetes</taxon>
        <taxon>Sordariomycetidae</taxon>
        <taxon>Sordariales</taxon>
        <taxon>Chaetomiaceae</taxon>
        <taxon>Chaetomium</taxon>
    </lineage>
</organism>
<keyword evidence="2" id="KW-1133">Transmembrane helix</keyword>
<gene>
    <name evidence="4" type="ORF">B0H64DRAFT_478523</name>
</gene>
<accession>A0AAE0LNK0</accession>
<feature type="compositionally biased region" description="Low complexity" evidence="1">
    <location>
        <begin position="102"/>
        <end position="120"/>
    </location>
</feature>
<feature type="compositionally biased region" description="Low complexity" evidence="1">
    <location>
        <begin position="74"/>
        <end position="83"/>
    </location>
</feature>